<dbReference type="EMBL" id="BMHY01000010">
    <property type="protein sequence ID" value="GGG81513.1"/>
    <property type="molecule type" value="Genomic_DNA"/>
</dbReference>
<evidence type="ECO:0000256" key="1">
    <source>
        <dbReference type="SAM" id="Phobius"/>
    </source>
</evidence>
<dbReference type="RefSeq" id="WP_188891322.1">
    <property type="nucleotide sequence ID" value="NZ_BMHY01000010.1"/>
</dbReference>
<dbReference type="InterPro" id="IPR049500">
    <property type="entry name" value="Peptidase_M50B-like"/>
</dbReference>
<keyword evidence="1" id="KW-0812">Transmembrane</keyword>
<name>A0A917HJW4_9BACL</name>
<keyword evidence="3" id="KW-1185">Reference proteome</keyword>
<gene>
    <name evidence="2" type="ORF">GCM10010918_43460</name>
</gene>
<accession>A0A917HJW4</accession>
<feature type="transmembrane region" description="Helical" evidence="1">
    <location>
        <begin position="194"/>
        <end position="217"/>
    </location>
</feature>
<evidence type="ECO:0008006" key="4">
    <source>
        <dbReference type="Google" id="ProtNLM"/>
    </source>
</evidence>
<organism evidence="2 3">
    <name type="scientific">Paenibacillus radicis</name>
    <name type="common">ex Gao et al. 2016</name>
    <dbReference type="NCBI Taxonomy" id="1737354"/>
    <lineage>
        <taxon>Bacteria</taxon>
        <taxon>Bacillati</taxon>
        <taxon>Bacillota</taxon>
        <taxon>Bacilli</taxon>
        <taxon>Bacillales</taxon>
        <taxon>Paenibacillaceae</taxon>
        <taxon>Paenibacillus</taxon>
    </lineage>
</organism>
<feature type="transmembrane region" description="Helical" evidence="1">
    <location>
        <begin position="74"/>
        <end position="95"/>
    </location>
</feature>
<evidence type="ECO:0000313" key="3">
    <source>
        <dbReference type="Proteomes" id="UP000600247"/>
    </source>
</evidence>
<proteinExistence type="predicted"/>
<dbReference type="Proteomes" id="UP000600247">
    <property type="component" value="Unassembled WGS sequence"/>
</dbReference>
<dbReference type="PANTHER" id="PTHR33979">
    <property type="entry name" value="OS02G0221600 PROTEIN"/>
    <property type="match status" value="1"/>
</dbReference>
<keyword evidence="1" id="KW-0472">Membrane</keyword>
<dbReference type="PANTHER" id="PTHR33979:SF2">
    <property type="entry name" value="PEPTIDASE M50B-LIKE-DOMAIN-CONTAINING PROTEIN"/>
    <property type="match status" value="1"/>
</dbReference>
<feature type="transmembrane region" description="Helical" evidence="1">
    <location>
        <begin position="150"/>
        <end position="174"/>
    </location>
</feature>
<dbReference type="AlphaFoldDB" id="A0A917HJW4"/>
<evidence type="ECO:0000313" key="2">
    <source>
        <dbReference type="EMBL" id="GGG81513.1"/>
    </source>
</evidence>
<sequence length="237" mass="25788">MRAWLQTAVVVLVTVFLTRFIPFSAFFRNVDTLVHELGHALAALLLKGQVNHIYLYANQSGVTYTSYAESWMSIPISLAGYTGAALFALLLFWLYARKNERAGLYLVTALAAIGLALFVRNGYGMLWCAGFAVITGVIGAMAPQWLRHGYYLLIAFICLVESILSPFIILSLSITSPGAAGDAANLSRATILPGFIWALLFVAFALVCARFSVSLLFKRGFRDQAAAGGETNGSFRL</sequence>
<reference evidence="2 3" key="1">
    <citation type="journal article" date="2014" name="Int. J. Syst. Evol. Microbiol.">
        <title>Complete genome sequence of Corynebacterium casei LMG S-19264T (=DSM 44701T), isolated from a smear-ripened cheese.</title>
        <authorList>
            <consortium name="US DOE Joint Genome Institute (JGI-PGF)"/>
            <person name="Walter F."/>
            <person name="Albersmeier A."/>
            <person name="Kalinowski J."/>
            <person name="Ruckert C."/>
        </authorList>
    </citation>
    <scope>NUCLEOTIDE SEQUENCE [LARGE SCALE GENOMIC DNA]</scope>
    <source>
        <strain evidence="2 3">CGMCC 1.15286</strain>
    </source>
</reference>
<feature type="transmembrane region" description="Helical" evidence="1">
    <location>
        <begin position="124"/>
        <end position="143"/>
    </location>
</feature>
<comment type="caution">
    <text evidence="2">The sequence shown here is derived from an EMBL/GenBank/DDBJ whole genome shotgun (WGS) entry which is preliminary data.</text>
</comment>
<keyword evidence="1" id="KW-1133">Transmembrane helix</keyword>
<dbReference type="Pfam" id="PF13398">
    <property type="entry name" value="Peptidase_M50B"/>
    <property type="match status" value="1"/>
</dbReference>
<protein>
    <recommendedName>
        <fullName evidence="4">M50 family metallopeptidase</fullName>
    </recommendedName>
</protein>
<feature type="transmembrane region" description="Helical" evidence="1">
    <location>
        <begin position="7"/>
        <end position="27"/>
    </location>
</feature>
<feature type="transmembrane region" description="Helical" evidence="1">
    <location>
        <begin position="102"/>
        <end position="118"/>
    </location>
</feature>